<dbReference type="OrthoDB" id="8086914at2"/>
<keyword evidence="1" id="KW-0647">Proteasome</keyword>
<name>A0A379PPJ9_ECTME</name>
<dbReference type="AlphaFoldDB" id="A0A379PPJ9"/>
<gene>
    <name evidence="1" type="ORF">NCTC10899_05013</name>
</gene>
<dbReference type="Proteomes" id="UP000254260">
    <property type="component" value="Unassembled WGS sequence"/>
</dbReference>
<accession>A0A379PPJ9</accession>
<dbReference type="EMBL" id="UGUU01000002">
    <property type="protein sequence ID" value="SUE95774.1"/>
    <property type="molecule type" value="Genomic_DNA"/>
</dbReference>
<dbReference type="Gene3D" id="3.60.20.10">
    <property type="entry name" value="Glutamine Phosphoribosylpyrophosphate, subunit 1, domain 1"/>
    <property type="match status" value="1"/>
</dbReference>
<reference evidence="1 2" key="1">
    <citation type="submission" date="2018-06" db="EMBL/GenBank/DDBJ databases">
        <authorList>
            <consortium name="Pathogen Informatics"/>
            <person name="Doyle S."/>
        </authorList>
    </citation>
    <scope>NUCLEOTIDE SEQUENCE [LARGE SCALE GENOMIC DNA]</scope>
    <source>
        <strain evidence="1 2">NCTC10899</strain>
    </source>
</reference>
<protein>
    <submittedName>
        <fullName evidence="1">Proteasome subunit beta</fullName>
    </submittedName>
</protein>
<evidence type="ECO:0000313" key="1">
    <source>
        <dbReference type="EMBL" id="SUE95774.1"/>
    </source>
</evidence>
<sequence>MTTVAYDGRFLAADGRSTLGNLISGKAVKKIFQLLTCANGVQVQAVLAGAGSFQTVNIVKSHLERNDLFESELIPEIEPGSFQGLLVLETGEVYDLEDKLVPLPAEIPVAIGSGTDYAMAAMVMGKSAPAAVEVACELDVYSGGKIAVFDTETWAFVDIKPAAAA</sequence>
<dbReference type="RefSeq" id="WP_115292633.1">
    <property type="nucleotide sequence ID" value="NZ_UGUU01000002.1"/>
</dbReference>
<evidence type="ECO:0000313" key="2">
    <source>
        <dbReference type="Proteomes" id="UP000254260"/>
    </source>
</evidence>
<proteinExistence type="predicted"/>
<dbReference type="SUPFAM" id="SSF56235">
    <property type="entry name" value="N-terminal nucleophile aminohydrolases (Ntn hydrolases)"/>
    <property type="match status" value="1"/>
</dbReference>
<dbReference type="GO" id="GO:0000502">
    <property type="term" value="C:proteasome complex"/>
    <property type="evidence" value="ECO:0007669"/>
    <property type="project" value="UniProtKB-KW"/>
</dbReference>
<dbReference type="InterPro" id="IPR029055">
    <property type="entry name" value="Ntn_hydrolases_N"/>
</dbReference>
<organism evidence="1 2">
    <name type="scientific">Ectopseudomonas mendocina</name>
    <name type="common">Pseudomonas mendocina</name>
    <dbReference type="NCBI Taxonomy" id="300"/>
    <lineage>
        <taxon>Bacteria</taxon>
        <taxon>Pseudomonadati</taxon>
        <taxon>Pseudomonadota</taxon>
        <taxon>Gammaproteobacteria</taxon>
        <taxon>Pseudomonadales</taxon>
        <taxon>Pseudomonadaceae</taxon>
        <taxon>Ectopseudomonas</taxon>
    </lineage>
</organism>